<proteinExistence type="predicted"/>
<dbReference type="InterPro" id="IPR018874">
    <property type="entry name" value="Phage_Mx8_p63_C"/>
</dbReference>
<dbReference type="STRING" id="159291.SAMN05920897_12310"/>
<organism evidence="2 3">
    <name type="scientific">Alkalispirochaeta americana</name>
    <dbReference type="NCBI Taxonomy" id="159291"/>
    <lineage>
        <taxon>Bacteria</taxon>
        <taxon>Pseudomonadati</taxon>
        <taxon>Spirochaetota</taxon>
        <taxon>Spirochaetia</taxon>
        <taxon>Spirochaetales</taxon>
        <taxon>Spirochaetaceae</taxon>
        <taxon>Alkalispirochaeta</taxon>
    </lineage>
</organism>
<dbReference type="AlphaFoldDB" id="A0A1N6XE51"/>
<evidence type="ECO:0000313" key="2">
    <source>
        <dbReference type="EMBL" id="SIR00521.1"/>
    </source>
</evidence>
<gene>
    <name evidence="2" type="ORF">SAMN05920897_12310</name>
</gene>
<accession>A0A1N6XE51</accession>
<feature type="domain" description="Bacteriophage Mx8 p63 C-terminal" evidence="1">
    <location>
        <begin position="55"/>
        <end position="147"/>
    </location>
</feature>
<keyword evidence="3" id="KW-1185">Reference proteome</keyword>
<reference evidence="3" key="1">
    <citation type="submission" date="2017-01" db="EMBL/GenBank/DDBJ databases">
        <authorList>
            <person name="Varghese N."/>
            <person name="Submissions S."/>
        </authorList>
    </citation>
    <scope>NUCLEOTIDE SEQUENCE [LARGE SCALE GENOMIC DNA]</scope>
    <source>
        <strain evidence="3">ASpG1</strain>
    </source>
</reference>
<dbReference type="Pfam" id="PF10546">
    <property type="entry name" value="P63C"/>
    <property type="match status" value="1"/>
</dbReference>
<protein>
    <submittedName>
        <fullName evidence="2">p63C domain-containing protein</fullName>
    </submittedName>
</protein>
<evidence type="ECO:0000259" key="1">
    <source>
        <dbReference type="Pfam" id="PF10546"/>
    </source>
</evidence>
<name>A0A1N6XE51_9SPIO</name>
<dbReference type="EMBL" id="FTMS01000023">
    <property type="protein sequence ID" value="SIR00521.1"/>
    <property type="molecule type" value="Genomic_DNA"/>
</dbReference>
<sequence>MLELNHKHMLDMRYRETAERCRILLGGFAKIGIIALVDEATGYQYSRKKDALQQILDRYLYEKHATWAKRFPDEFYRQIFRLRGWEYAPQTIKRPGVIGTITKDVVYKRLAPGILEELEHRNPPVSPGVRKVRHHQFLTDDIGHPTLRDHISGVIAIMRISDNWPDFRHKIIKAYPIVGEQHLLDLYRDIPEDEIDD</sequence>
<dbReference type="Proteomes" id="UP000186400">
    <property type="component" value="Unassembled WGS sequence"/>
</dbReference>
<evidence type="ECO:0000313" key="3">
    <source>
        <dbReference type="Proteomes" id="UP000186400"/>
    </source>
</evidence>